<feature type="region of interest" description="Disordered" evidence="1">
    <location>
        <begin position="54"/>
        <end position="160"/>
    </location>
</feature>
<gene>
    <name evidence="2" type="ORF">PGLA1383_LOCUS32087</name>
</gene>
<dbReference type="EMBL" id="CAJNNV010025414">
    <property type="protein sequence ID" value="CAE8614363.1"/>
    <property type="molecule type" value="Genomic_DNA"/>
</dbReference>
<feature type="compositionally biased region" description="Low complexity" evidence="1">
    <location>
        <begin position="80"/>
        <end position="139"/>
    </location>
</feature>
<organism evidence="2 3">
    <name type="scientific">Polarella glacialis</name>
    <name type="common">Dinoflagellate</name>
    <dbReference type="NCBI Taxonomy" id="89957"/>
    <lineage>
        <taxon>Eukaryota</taxon>
        <taxon>Sar</taxon>
        <taxon>Alveolata</taxon>
        <taxon>Dinophyceae</taxon>
        <taxon>Suessiales</taxon>
        <taxon>Suessiaceae</taxon>
        <taxon>Polarella</taxon>
    </lineage>
</organism>
<dbReference type="AlphaFoldDB" id="A0A813FLR6"/>
<sequence length="160" mass="16378">MDHEVALPSGPQDWKVYENEQQGHKYYGEIYIGSPSRPEVKAVRATKWFQKHSALVQKKNRAPGPGDSSLPEATESGSQATGSGPAGVAAAAGASPGEAQPKSPAQQAAPQEKAPAVKAAEVVAQAPATKAAAKAPASAHADLPPAKVQKTGGQKVAMPK</sequence>
<proteinExistence type="predicted"/>
<evidence type="ECO:0000313" key="3">
    <source>
        <dbReference type="Proteomes" id="UP000654075"/>
    </source>
</evidence>
<protein>
    <submittedName>
        <fullName evidence="2">Uncharacterized protein</fullName>
    </submittedName>
</protein>
<dbReference type="Proteomes" id="UP000654075">
    <property type="component" value="Unassembled WGS sequence"/>
</dbReference>
<name>A0A813FLR6_POLGL</name>
<keyword evidence="3" id="KW-1185">Reference proteome</keyword>
<evidence type="ECO:0000313" key="2">
    <source>
        <dbReference type="EMBL" id="CAE8614363.1"/>
    </source>
</evidence>
<evidence type="ECO:0000256" key="1">
    <source>
        <dbReference type="SAM" id="MobiDB-lite"/>
    </source>
</evidence>
<reference evidence="2" key="1">
    <citation type="submission" date="2021-02" db="EMBL/GenBank/DDBJ databases">
        <authorList>
            <person name="Dougan E. K."/>
            <person name="Rhodes N."/>
            <person name="Thang M."/>
            <person name="Chan C."/>
        </authorList>
    </citation>
    <scope>NUCLEOTIDE SEQUENCE</scope>
</reference>
<accession>A0A813FLR6</accession>
<comment type="caution">
    <text evidence="2">The sequence shown here is derived from an EMBL/GenBank/DDBJ whole genome shotgun (WGS) entry which is preliminary data.</text>
</comment>